<dbReference type="InterPro" id="IPR001492">
    <property type="entry name" value="Flagellin"/>
</dbReference>
<dbReference type="PRINTS" id="PR00207">
    <property type="entry name" value="FLAGELLIN"/>
</dbReference>
<comment type="similarity">
    <text evidence="1 4">Belongs to the bacterial flagellin family.</text>
</comment>
<comment type="subcellular location">
    <subcellularLocation>
        <location evidence="4">Secreted</location>
    </subcellularLocation>
    <subcellularLocation>
        <location evidence="4">Bacterial flagellum</location>
    </subcellularLocation>
</comment>
<keyword evidence="8" id="KW-0966">Cell projection</keyword>
<evidence type="ECO:0000256" key="4">
    <source>
        <dbReference type="RuleBase" id="RU362073"/>
    </source>
</evidence>
<gene>
    <name evidence="8" type="ORF">YA0852_22830</name>
</gene>
<organism evidence="8 9">
    <name type="scientific">Pseudomonas synxantha</name>
    <dbReference type="NCBI Taxonomy" id="47883"/>
    <lineage>
        <taxon>Bacteria</taxon>
        <taxon>Pseudomonadati</taxon>
        <taxon>Pseudomonadota</taxon>
        <taxon>Gammaproteobacteria</taxon>
        <taxon>Pseudomonadales</taxon>
        <taxon>Pseudomonadaceae</taxon>
        <taxon>Pseudomonas</taxon>
    </lineage>
</organism>
<dbReference type="Pfam" id="PF00669">
    <property type="entry name" value="Flagellin_N"/>
    <property type="match status" value="1"/>
</dbReference>
<dbReference type="Proteomes" id="UP000648914">
    <property type="component" value="Unassembled WGS sequence"/>
</dbReference>
<dbReference type="EMBL" id="JAEILG010000057">
    <property type="protein sequence ID" value="MBI6566931.1"/>
    <property type="molecule type" value="Genomic_DNA"/>
</dbReference>
<dbReference type="InterPro" id="IPR010810">
    <property type="entry name" value="Flagellin_hook_IN_motif"/>
</dbReference>
<dbReference type="InterPro" id="IPR046358">
    <property type="entry name" value="Flagellin_C"/>
</dbReference>
<dbReference type="Gene3D" id="1.20.1330.10">
    <property type="entry name" value="f41 fragment of flagellin, N-terminal domain"/>
    <property type="match status" value="2"/>
</dbReference>
<protein>
    <recommendedName>
        <fullName evidence="4">Flagellin</fullName>
    </recommendedName>
</protein>
<dbReference type="PANTHER" id="PTHR42792:SF2">
    <property type="entry name" value="FLAGELLIN"/>
    <property type="match status" value="1"/>
</dbReference>
<keyword evidence="8" id="KW-0969">Cilium</keyword>
<feature type="domain" description="Flagellin N-terminal" evidence="6">
    <location>
        <begin position="5"/>
        <end position="142"/>
    </location>
</feature>
<dbReference type="RefSeq" id="WP_198719606.1">
    <property type="nucleotide sequence ID" value="NZ_JAEIKU010000037.1"/>
</dbReference>
<name>A0ABS0UMV5_9PSED</name>
<evidence type="ECO:0000313" key="9">
    <source>
        <dbReference type="Proteomes" id="UP000648914"/>
    </source>
</evidence>
<dbReference type="InterPro" id="IPR001029">
    <property type="entry name" value="Flagellin_N"/>
</dbReference>
<dbReference type="SUPFAM" id="SSF64518">
    <property type="entry name" value="Phase 1 flagellin"/>
    <property type="match status" value="1"/>
</dbReference>
<reference evidence="8 9" key="1">
    <citation type="submission" date="2020-12" db="EMBL/GenBank/DDBJ databases">
        <title>Comparative genomic insights into the epidemiology and virulence of plant pathogenic Pseudomonads from Turkey.</title>
        <authorList>
            <person name="Dillon M."/>
            <person name="Ruiz-Bedoya T."/>
            <person name="Bendalovic-Torma C."/>
            <person name="Guttman K.M."/>
            <person name="Kwak H."/>
            <person name="Middleton M.A."/>
            <person name="Wang P.W."/>
            <person name="Horuz S."/>
            <person name="Aysan Y."/>
            <person name="Guttman D.S."/>
        </authorList>
    </citation>
    <scope>NUCLEOTIDE SEQUENCE [LARGE SCALE GENOMIC DNA]</scope>
    <source>
        <strain evidence="8 9">S5_IA_2b</strain>
    </source>
</reference>
<accession>A0ABS0UMV5</accession>
<evidence type="ECO:0000256" key="5">
    <source>
        <dbReference type="SAM" id="Coils"/>
    </source>
</evidence>
<comment type="caution">
    <text evidence="8">The sequence shown here is derived from an EMBL/GenBank/DDBJ whole genome shotgun (WGS) entry which is preliminary data.</text>
</comment>
<dbReference type="Pfam" id="PF00700">
    <property type="entry name" value="Flagellin_C"/>
    <property type="match status" value="1"/>
</dbReference>
<sequence>MALSVNTNITSLGVQKNLNKASDALSQSMNRLSSGLKINSAKDDAAGMQIANRLNNQVKGLNVAIANANNGVSIAQTAEGAMQESTNTLQRLRELALQAANGDKSDADRVSLQQEFTAKVGELNRIASTTTFGGRNLLDGSFSNVAFQIGANANETISFGMTDISSTALKGNYKEASVNSTALTGLAATATGSVLTDKATTTGTATTGTAAAGATAATDTLKINGTVISLGAFADTDKGAAAVEAINKQTATTGVTASADADGVLTLSSTKAIKLEAGEVAAAIPGPPPVAAKTDGLASLNLTAAANIPTTSNLTSAGSISVNGTEVKWDKNATMASVLTDLTAAAGGTATGASATFTEGRVKLTSGDGADIKLSNTTSGSLSQLGLSAGTTQAKLTADTSIDVNGVEVKFKKGDTADAVVASINSASTGVQASKNADGTLNLFADKDITIKDGSAGTGLKALGLTAVSDAGTKAAVTMETSVSDLNILTAAASQQAVQALDDAMQQIDSQRSQLGAVQNRFASTVANLQSISQNSSAAKGRVEDADFASEAAELTKQQTLQQASTAILSQANQLPSSVLKLLQ</sequence>
<dbReference type="PANTHER" id="PTHR42792">
    <property type="entry name" value="FLAGELLIN"/>
    <property type="match status" value="1"/>
</dbReference>
<evidence type="ECO:0000256" key="2">
    <source>
        <dbReference type="ARBA" id="ARBA00022525"/>
    </source>
</evidence>
<keyword evidence="5" id="KW-0175">Coiled coil</keyword>
<keyword evidence="9" id="KW-1185">Reference proteome</keyword>
<dbReference type="Pfam" id="PF07196">
    <property type="entry name" value="Flagellin_IN"/>
    <property type="match status" value="2"/>
</dbReference>
<evidence type="ECO:0000259" key="7">
    <source>
        <dbReference type="Pfam" id="PF00700"/>
    </source>
</evidence>
<keyword evidence="2 4" id="KW-0964">Secreted</keyword>
<keyword evidence="8" id="KW-0282">Flagellum</keyword>
<feature type="domain" description="Flagellin C-terminal" evidence="7">
    <location>
        <begin position="498"/>
        <end position="583"/>
    </location>
</feature>
<evidence type="ECO:0000256" key="1">
    <source>
        <dbReference type="ARBA" id="ARBA00005709"/>
    </source>
</evidence>
<proteinExistence type="inferred from homology"/>
<evidence type="ECO:0000256" key="3">
    <source>
        <dbReference type="ARBA" id="ARBA00023143"/>
    </source>
</evidence>
<comment type="function">
    <text evidence="4">Flagellin is the subunit protein which polymerizes to form the filaments of bacterial flagella.</text>
</comment>
<dbReference type="Gene3D" id="6.10.10.10">
    <property type="entry name" value="Flagellar export chaperone, C-terminal domain"/>
    <property type="match status" value="1"/>
</dbReference>
<evidence type="ECO:0000313" key="8">
    <source>
        <dbReference type="EMBL" id="MBI6566931.1"/>
    </source>
</evidence>
<keyword evidence="3 4" id="KW-0975">Bacterial flagellum</keyword>
<feature type="coiled-coil region" evidence="5">
    <location>
        <begin position="51"/>
        <end position="95"/>
    </location>
</feature>
<dbReference type="InterPro" id="IPR042187">
    <property type="entry name" value="Flagellin_C_sub2"/>
</dbReference>
<evidence type="ECO:0000259" key="6">
    <source>
        <dbReference type="Pfam" id="PF00669"/>
    </source>
</evidence>